<gene>
    <name evidence="1" type="ORF">K503DRAFT_699074</name>
</gene>
<evidence type="ECO:0000313" key="2">
    <source>
        <dbReference type="Proteomes" id="UP000092154"/>
    </source>
</evidence>
<organism evidence="1 2">
    <name type="scientific">Rhizopogon vinicolor AM-OR11-026</name>
    <dbReference type="NCBI Taxonomy" id="1314800"/>
    <lineage>
        <taxon>Eukaryota</taxon>
        <taxon>Fungi</taxon>
        <taxon>Dikarya</taxon>
        <taxon>Basidiomycota</taxon>
        <taxon>Agaricomycotina</taxon>
        <taxon>Agaricomycetes</taxon>
        <taxon>Agaricomycetidae</taxon>
        <taxon>Boletales</taxon>
        <taxon>Suillineae</taxon>
        <taxon>Rhizopogonaceae</taxon>
        <taxon>Rhizopogon</taxon>
    </lineage>
</organism>
<protein>
    <submittedName>
        <fullName evidence="1">Uncharacterized protein</fullName>
    </submittedName>
</protein>
<dbReference type="OrthoDB" id="10044727at2759"/>
<dbReference type="AlphaFoldDB" id="A0A1B7MNS2"/>
<dbReference type="InParanoid" id="A0A1B7MNS2"/>
<feature type="non-terminal residue" evidence="1">
    <location>
        <position position="1"/>
    </location>
</feature>
<proteinExistence type="predicted"/>
<dbReference type="Proteomes" id="UP000092154">
    <property type="component" value="Unassembled WGS sequence"/>
</dbReference>
<sequence>LDACPLDVLRHFINRSWRFMSTYRKGLNGEAAVWAVRKQKQHCSVSQTAMHSILAVLN</sequence>
<evidence type="ECO:0000313" key="1">
    <source>
        <dbReference type="EMBL" id="OAX34236.1"/>
    </source>
</evidence>
<dbReference type="STRING" id="1314800.A0A1B7MNS2"/>
<keyword evidence="2" id="KW-1185">Reference proteome</keyword>
<name>A0A1B7MNS2_9AGAM</name>
<reference evidence="1 2" key="1">
    <citation type="submission" date="2016-06" db="EMBL/GenBank/DDBJ databases">
        <title>Comparative genomics of the ectomycorrhizal sister species Rhizopogon vinicolor and Rhizopogon vesiculosus (Basidiomycota: Boletales) reveals a divergence of the mating type B locus.</title>
        <authorList>
            <consortium name="DOE Joint Genome Institute"/>
            <person name="Mujic A.B."/>
            <person name="Kuo A."/>
            <person name="Tritt A."/>
            <person name="Lipzen A."/>
            <person name="Chen C."/>
            <person name="Johnson J."/>
            <person name="Sharma A."/>
            <person name="Barry K."/>
            <person name="Grigoriev I.V."/>
            <person name="Spatafora J.W."/>
        </authorList>
    </citation>
    <scope>NUCLEOTIDE SEQUENCE [LARGE SCALE GENOMIC DNA]</scope>
    <source>
        <strain evidence="1 2">AM-OR11-026</strain>
    </source>
</reference>
<dbReference type="EMBL" id="KV448638">
    <property type="protein sequence ID" value="OAX34236.1"/>
    <property type="molecule type" value="Genomic_DNA"/>
</dbReference>
<accession>A0A1B7MNS2</accession>